<dbReference type="EC" id="6.3.2.17" evidence="7"/>
<dbReference type="PANTHER" id="PTHR11136:SF0">
    <property type="entry name" value="DIHYDROFOLATE SYNTHETASE-RELATED"/>
    <property type="match status" value="1"/>
</dbReference>
<evidence type="ECO:0000256" key="8">
    <source>
        <dbReference type="ARBA" id="ARBA00019357"/>
    </source>
</evidence>
<dbReference type="GO" id="GO:0046872">
    <property type="term" value="F:metal ion binding"/>
    <property type="evidence" value="ECO:0007669"/>
    <property type="project" value="UniProtKB-KW"/>
</dbReference>
<dbReference type="Gene3D" id="3.90.190.20">
    <property type="entry name" value="Mur ligase, C-terminal domain"/>
    <property type="match status" value="1"/>
</dbReference>
<keyword evidence="13" id="KW-0460">Magnesium</keyword>
<dbReference type="SUPFAM" id="SSF53623">
    <property type="entry name" value="MurD-like peptide ligases, catalytic domain"/>
    <property type="match status" value="1"/>
</dbReference>
<dbReference type="InterPro" id="IPR018109">
    <property type="entry name" value="Folylpolyglutamate_synth_CS"/>
</dbReference>
<evidence type="ECO:0000256" key="19">
    <source>
        <dbReference type="ARBA" id="ARBA00047808"/>
    </source>
</evidence>
<dbReference type="InterPro" id="IPR036615">
    <property type="entry name" value="Mur_ligase_C_dom_sf"/>
</dbReference>
<evidence type="ECO:0000256" key="22">
    <source>
        <dbReference type="PIRNR" id="PIRNR001563"/>
    </source>
</evidence>
<evidence type="ECO:0000256" key="18">
    <source>
        <dbReference type="ARBA" id="ARBA00047493"/>
    </source>
</evidence>
<dbReference type="InterPro" id="IPR013221">
    <property type="entry name" value="Mur_ligase_cen"/>
</dbReference>
<evidence type="ECO:0000256" key="1">
    <source>
        <dbReference type="ARBA" id="ARBA00001946"/>
    </source>
</evidence>
<feature type="domain" description="Mur ligase C-terminal" evidence="23">
    <location>
        <begin position="299"/>
        <end position="416"/>
    </location>
</feature>
<dbReference type="FunFam" id="3.40.1190.10:FF:000011">
    <property type="entry name" value="Folylpolyglutamate synthase/dihydrofolate synthase"/>
    <property type="match status" value="1"/>
</dbReference>
<evidence type="ECO:0000256" key="21">
    <source>
        <dbReference type="ARBA" id="ARBA00049161"/>
    </source>
</evidence>
<evidence type="ECO:0000256" key="2">
    <source>
        <dbReference type="ARBA" id="ARBA00002714"/>
    </source>
</evidence>
<evidence type="ECO:0000256" key="16">
    <source>
        <dbReference type="ARBA" id="ARBA00030592"/>
    </source>
</evidence>
<evidence type="ECO:0000256" key="12">
    <source>
        <dbReference type="ARBA" id="ARBA00022840"/>
    </source>
</evidence>
<evidence type="ECO:0000256" key="5">
    <source>
        <dbReference type="ARBA" id="ARBA00008276"/>
    </source>
</evidence>
<dbReference type="GO" id="GO:0004326">
    <property type="term" value="F:tetrahydrofolylpolyglutamate synthase activity"/>
    <property type="evidence" value="ECO:0007669"/>
    <property type="project" value="UniProtKB-EC"/>
</dbReference>
<proteinExistence type="inferred from homology"/>
<feature type="domain" description="Mur ligase central" evidence="24">
    <location>
        <begin position="51"/>
        <end position="225"/>
    </location>
</feature>
<evidence type="ECO:0000256" key="7">
    <source>
        <dbReference type="ARBA" id="ARBA00013025"/>
    </source>
</evidence>
<dbReference type="PROSITE" id="PS01012">
    <property type="entry name" value="FOLYLPOLYGLU_SYNT_2"/>
    <property type="match status" value="1"/>
</dbReference>
<comment type="catalytic activity">
    <reaction evidence="21">
        <text>7,8-dihydropteroate + L-glutamate + ATP = 7,8-dihydrofolate + ADP + phosphate + H(+)</text>
        <dbReference type="Rhea" id="RHEA:23584"/>
        <dbReference type="ChEBI" id="CHEBI:15378"/>
        <dbReference type="ChEBI" id="CHEBI:17839"/>
        <dbReference type="ChEBI" id="CHEBI:29985"/>
        <dbReference type="ChEBI" id="CHEBI:30616"/>
        <dbReference type="ChEBI" id="CHEBI:43474"/>
        <dbReference type="ChEBI" id="CHEBI:57451"/>
        <dbReference type="ChEBI" id="CHEBI:456216"/>
        <dbReference type="EC" id="6.3.2.12"/>
    </reaction>
</comment>
<dbReference type="OrthoDB" id="9809356at2"/>
<keyword evidence="11 22" id="KW-0547">Nucleotide-binding</keyword>
<evidence type="ECO:0000256" key="13">
    <source>
        <dbReference type="ARBA" id="ARBA00022842"/>
    </source>
</evidence>
<comment type="pathway">
    <text evidence="4">Cofactor biosynthesis; tetrahydrofolylpolyglutamate biosynthesis.</text>
</comment>
<dbReference type="RefSeq" id="WP_078736234.1">
    <property type="nucleotide sequence ID" value="NZ_FUXE01000002.1"/>
</dbReference>
<comment type="cofactor">
    <cofactor evidence="1">
        <name>Mg(2+)</name>
        <dbReference type="ChEBI" id="CHEBI:18420"/>
    </cofactor>
</comment>
<evidence type="ECO:0000256" key="11">
    <source>
        <dbReference type="ARBA" id="ARBA00022741"/>
    </source>
</evidence>
<keyword evidence="10" id="KW-0479">Metal-binding</keyword>
<evidence type="ECO:0000256" key="6">
    <source>
        <dbReference type="ARBA" id="ARBA00013023"/>
    </source>
</evidence>
<keyword evidence="9 22" id="KW-0436">Ligase</keyword>
<dbReference type="EC" id="6.3.2.12" evidence="6"/>
<dbReference type="Pfam" id="PF02875">
    <property type="entry name" value="Mur_ligase_C"/>
    <property type="match status" value="1"/>
</dbReference>
<dbReference type="Gene3D" id="3.40.1190.10">
    <property type="entry name" value="Mur-like, catalytic domain"/>
    <property type="match status" value="1"/>
</dbReference>
<comment type="pathway">
    <text evidence="3">Cofactor biosynthesis; tetrahydrofolate biosynthesis; 7,8-dihydrofolate from 2-amino-4-hydroxy-6-hydroxymethyl-7,8-dihydropteridine diphosphate and 4-aminobenzoate: step 2/2.</text>
</comment>
<comment type="function">
    <text evidence="2">Functions in two distinct reactions of the de novo folate biosynthetic pathway. Catalyzes the addition of a glutamate residue to dihydropteroate (7,8-dihydropteroate or H2Pte) to form dihydrofolate (7,8-dihydrofolate monoglutamate or H2Pte-Glu). Also catalyzes successive additions of L-glutamate to tetrahydrofolate or 10-formyltetrahydrofolate or 5,10-methylenetetrahydrofolate, leading to folylpolyglutamate derivatives.</text>
</comment>
<evidence type="ECO:0000256" key="3">
    <source>
        <dbReference type="ARBA" id="ARBA00004799"/>
    </source>
</evidence>
<comment type="catalytic activity">
    <reaction evidence="20">
        <text>(6R)-5,10-methylenetetrahydrofolyl-(gamma-L-Glu)(n) + L-glutamate + ATP = (6R)-5,10-methylenetetrahydrofolyl-(gamma-L-Glu)(n+1) + ADP + phosphate + H(+)</text>
        <dbReference type="Rhea" id="RHEA:51912"/>
        <dbReference type="Rhea" id="RHEA-COMP:13257"/>
        <dbReference type="Rhea" id="RHEA-COMP:13258"/>
        <dbReference type="ChEBI" id="CHEBI:15378"/>
        <dbReference type="ChEBI" id="CHEBI:29985"/>
        <dbReference type="ChEBI" id="CHEBI:30616"/>
        <dbReference type="ChEBI" id="CHEBI:43474"/>
        <dbReference type="ChEBI" id="CHEBI:136572"/>
        <dbReference type="ChEBI" id="CHEBI:456216"/>
        <dbReference type="EC" id="6.3.2.17"/>
    </reaction>
</comment>
<dbReference type="AlphaFoldDB" id="A0A1T4L247"/>
<dbReference type="Pfam" id="PF08245">
    <property type="entry name" value="Mur_ligase_M"/>
    <property type="match status" value="1"/>
</dbReference>
<accession>A0A1T4L247</accession>
<dbReference type="PIRSF" id="PIRSF001563">
    <property type="entry name" value="Folylpolyglu_synth"/>
    <property type="match status" value="1"/>
</dbReference>
<comment type="catalytic activity">
    <reaction evidence="19">
        <text>10-formyltetrahydrofolyl-(gamma-L-Glu)(n) + L-glutamate + ATP = 10-formyltetrahydrofolyl-(gamma-L-Glu)(n+1) + ADP + phosphate + H(+)</text>
        <dbReference type="Rhea" id="RHEA:51904"/>
        <dbReference type="Rhea" id="RHEA-COMP:13088"/>
        <dbReference type="Rhea" id="RHEA-COMP:14300"/>
        <dbReference type="ChEBI" id="CHEBI:15378"/>
        <dbReference type="ChEBI" id="CHEBI:29985"/>
        <dbReference type="ChEBI" id="CHEBI:30616"/>
        <dbReference type="ChEBI" id="CHEBI:43474"/>
        <dbReference type="ChEBI" id="CHEBI:134413"/>
        <dbReference type="ChEBI" id="CHEBI:456216"/>
        <dbReference type="EC" id="6.3.2.17"/>
    </reaction>
</comment>
<dbReference type="STRING" id="29524.SAMN02745171_00268"/>
<dbReference type="InterPro" id="IPR001645">
    <property type="entry name" value="Folylpolyglutamate_synth"/>
</dbReference>
<dbReference type="InterPro" id="IPR036565">
    <property type="entry name" value="Mur-like_cat_sf"/>
</dbReference>
<keyword evidence="26" id="KW-1185">Reference proteome</keyword>
<dbReference type="NCBIfam" id="TIGR01499">
    <property type="entry name" value="folC"/>
    <property type="match status" value="1"/>
</dbReference>
<evidence type="ECO:0000256" key="14">
    <source>
        <dbReference type="ARBA" id="ARBA00022909"/>
    </source>
</evidence>
<evidence type="ECO:0000256" key="4">
    <source>
        <dbReference type="ARBA" id="ARBA00005150"/>
    </source>
</evidence>
<dbReference type="InterPro" id="IPR004101">
    <property type="entry name" value="Mur_ligase_C"/>
</dbReference>
<keyword evidence="12 22" id="KW-0067">ATP-binding</keyword>
<evidence type="ECO:0000256" key="10">
    <source>
        <dbReference type="ARBA" id="ARBA00022723"/>
    </source>
</evidence>
<organism evidence="25 26">
    <name type="scientific">Porphyromonas circumdentaria</name>
    <dbReference type="NCBI Taxonomy" id="29524"/>
    <lineage>
        <taxon>Bacteria</taxon>
        <taxon>Pseudomonadati</taxon>
        <taxon>Bacteroidota</taxon>
        <taxon>Bacteroidia</taxon>
        <taxon>Bacteroidales</taxon>
        <taxon>Porphyromonadaceae</taxon>
        <taxon>Porphyromonas</taxon>
    </lineage>
</organism>
<dbReference type="GO" id="GO:0046656">
    <property type="term" value="P:folic acid biosynthetic process"/>
    <property type="evidence" value="ECO:0007669"/>
    <property type="project" value="UniProtKB-KW"/>
</dbReference>
<sequence>MSYQETIDFLFSSVACFQQQGGVAYKPGLERVLAMAEVIGNPHLALRSIHVGGTNGKGSTASTLAAILVASGYKTGLFTSPHLVDFRERIRINGIPVSKDFVVDFVNKARPLLEKYSPSFFEITTLMAFSFFAEQKVDVAIIEVGMGGRLDSTNIIHPELSIITNVSKDHTQFLGTTLPEIAFEKAGIIKKRTPVVIGEAEGEVQTIFENNAKEKSAPIYFAEKAQVLLFCKDKPDGLLLKSRDYGSFHAQLGGAAQHLNARTILTALSVIKEREILSIPEAAVHEGFATVIEKSGLLGRWQQLSSTPQIFCDTGHNEAGVALVVQQIARQKYNHLHIVFGMVTDKDWQKVLSLLPKEAFYYFVAPPSERGLPNDTLTDYAQRIGLKGCSYPTIAEGFLAAKGNAQPSDLIYIGGSNYVVAEVLQNFFSQILQTNL</sequence>
<evidence type="ECO:0000259" key="23">
    <source>
        <dbReference type="Pfam" id="PF02875"/>
    </source>
</evidence>
<dbReference type="EMBL" id="FUXE01000002">
    <property type="protein sequence ID" value="SJZ48607.1"/>
    <property type="molecule type" value="Genomic_DNA"/>
</dbReference>
<evidence type="ECO:0000256" key="9">
    <source>
        <dbReference type="ARBA" id="ARBA00022598"/>
    </source>
</evidence>
<evidence type="ECO:0000256" key="15">
    <source>
        <dbReference type="ARBA" id="ARBA00030048"/>
    </source>
</evidence>
<comment type="catalytic activity">
    <reaction evidence="18">
        <text>(6S)-5,6,7,8-tetrahydrofolyl-(gamma-L-Glu)(n) + L-glutamate + ATP = (6S)-5,6,7,8-tetrahydrofolyl-(gamma-L-Glu)(n+1) + ADP + phosphate + H(+)</text>
        <dbReference type="Rhea" id="RHEA:10580"/>
        <dbReference type="Rhea" id="RHEA-COMP:14738"/>
        <dbReference type="Rhea" id="RHEA-COMP:14740"/>
        <dbReference type="ChEBI" id="CHEBI:15378"/>
        <dbReference type="ChEBI" id="CHEBI:29985"/>
        <dbReference type="ChEBI" id="CHEBI:30616"/>
        <dbReference type="ChEBI" id="CHEBI:43474"/>
        <dbReference type="ChEBI" id="CHEBI:141005"/>
        <dbReference type="ChEBI" id="CHEBI:456216"/>
        <dbReference type="EC" id="6.3.2.17"/>
    </reaction>
</comment>
<comment type="similarity">
    <text evidence="5 22">Belongs to the folylpolyglutamate synthase family.</text>
</comment>
<dbReference type="SUPFAM" id="SSF53244">
    <property type="entry name" value="MurD-like peptide ligases, peptide-binding domain"/>
    <property type="match status" value="1"/>
</dbReference>
<dbReference type="PANTHER" id="PTHR11136">
    <property type="entry name" value="FOLYLPOLYGLUTAMATE SYNTHASE-RELATED"/>
    <property type="match status" value="1"/>
</dbReference>
<evidence type="ECO:0000256" key="20">
    <source>
        <dbReference type="ARBA" id="ARBA00049035"/>
    </source>
</evidence>
<dbReference type="GO" id="GO:0005524">
    <property type="term" value="F:ATP binding"/>
    <property type="evidence" value="ECO:0007669"/>
    <property type="project" value="UniProtKB-KW"/>
</dbReference>
<dbReference type="GO" id="GO:0005737">
    <property type="term" value="C:cytoplasm"/>
    <property type="evidence" value="ECO:0007669"/>
    <property type="project" value="TreeGrafter"/>
</dbReference>
<evidence type="ECO:0000259" key="24">
    <source>
        <dbReference type="Pfam" id="PF08245"/>
    </source>
</evidence>
<reference evidence="26" key="1">
    <citation type="submission" date="2017-02" db="EMBL/GenBank/DDBJ databases">
        <authorList>
            <person name="Varghese N."/>
            <person name="Submissions S."/>
        </authorList>
    </citation>
    <scope>NUCLEOTIDE SEQUENCE [LARGE SCALE GENOMIC DNA]</scope>
    <source>
        <strain evidence="26">ATCC 51356</strain>
    </source>
</reference>
<evidence type="ECO:0000313" key="25">
    <source>
        <dbReference type="EMBL" id="SJZ48607.1"/>
    </source>
</evidence>
<gene>
    <name evidence="25" type="ORF">SAMN02745171_00268</name>
</gene>
<name>A0A1T4L247_9PORP</name>
<dbReference type="GO" id="GO:0008841">
    <property type="term" value="F:dihydrofolate synthase activity"/>
    <property type="evidence" value="ECO:0007669"/>
    <property type="project" value="UniProtKB-EC"/>
</dbReference>
<evidence type="ECO:0000256" key="17">
    <source>
        <dbReference type="ARBA" id="ARBA00032510"/>
    </source>
</evidence>
<evidence type="ECO:0000313" key="26">
    <source>
        <dbReference type="Proteomes" id="UP000190121"/>
    </source>
</evidence>
<keyword evidence="14" id="KW-0289">Folate biosynthesis</keyword>
<dbReference type="Proteomes" id="UP000190121">
    <property type="component" value="Unassembled WGS sequence"/>
</dbReference>
<protein>
    <recommendedName>
        <fullName evidence="8">Dihydrofolate synthase/folylpolyglutamate synthase</fullName>
        <ecNumber evidence="6">6.3.2.12</ecNumber>
        <ecNumber evidence="7">6.3.2.17</ecNumber>
    </recommendedName>
    <alternativeName>
        <fullName evidence="17">Folylpoly-gamma-glutamate synthetase-dihydrofolate synthetase</fullName>
    </alternativeName>
    <alternativeName>
        <fullName evidence="15">Folylpolyglutamate synthetase</fullName>
    </alternativeName>
    <alternativeName>
        <fullName evidence="16">Tetrahydrofolylpolyglutamate synthase</fullName>
    </alternativeName>
</protein>